<gene>
    <name evidence="2" type="ORF">MtrunA17_Chr5g0408411</name>
</gene>
<evidence type="ECO:0000256" key="1">
    <source>
        <dbReference type="SAM" id="Phobius"/>
    </source>
</evidence>
<dbReference type="EMBL" id="PSQE01000005">
    <property type="protein sequence ID" value="RHN54574.1"/>
    <property type="molecule type" value="Genomic_DNA"/>
</dbReference>
<dbReference type="Proteomes" id="UP000265566">
    <property type="component" value="Chromosome 5"/>
</dbReference>
<feature type="transmembrane region" description="Helical" evidence="1">
    <location>
        <begin position="12"/>
        <end position="31"/>
    </location>
</feature>
<evidence type="ECO:0000313" key="2">
    <source>
        <dbReference type="EMBL" id="RHN54574.1"/>
    </source>
</evidence>
<evidence type="ECO:0008006" key="3">
    <source>
        <dbReference type="Google" id="ProtNLM"/>
    </source>
</evidence>
<name>A0A396HRN5_MEDTR</name>
<dbReference type="AlphaFoldDB" id="A0A396HRN5"/>
<sequence>MYGITLFISNLQLLGFIAQLNLFICAGFHVLSNLMNFMFSLPLIPHQWFLICPGTIIKPIELFMI</sequence>
<proteinExistence type="predicted"/>
<dbReference type="Gramene" id="rna29639">
    <property type="protein sequence ID" value="RHN54574.1"/>
    <property type="gene ID" value="gene29639"/>
</dbReference>
<keyword evidence="1" id="KW-1133">Transmembrane helix</keyword>
<protein>
    <recommendedName>
        <fullName evidence="3">Transmembrane protein</fullName>
    </recommendedName>
</protein>
<keyword evidence="1" id="KW-0812">Transmembrane</keyword>
<accession>A0A396HRN5</accession>
<comment type="caution">
    <text evidence="2">The sequence shown here is derived from an EMBL/GenBank/DDBJ whole genome shotgun (WGS) entry which is preliminary data.</text>
</comment>
<keyword evidence="1" id="KW-0472">Membrane</keyword>
<organism evidence="2">
    <name type="scientific">Medicago truncatula</name>
    <name type="common">Barrel medic</name>
    <name type="synonym">Medicago tribuloides</name>
    <dbReference type="NCBI Taxonomy" id="3880"/>
    <lineage>
        <taxon>Eukaryota</taxon>
        <taxon>Viridiplantae</taxon>
        <taxon>Streptophyta</taxon>
        <taxon>Embryophyta</taxon>
        <taxon>Tracheophyta</taxon>
        <taxon>Spermatophyta</taxon>
        <taxon>Magnoliopsida</taxon>
        <taxon>eudicotyledons</taxon>
        <taxon>Gunneridae</taxon>
        <taxon>Pentapetalae</taxon>
        <taxon>rosids</taxon>
        <taxon>fabids</taxon>
        <taxon>Fabales</taxon>
        <taxon>Fabaceae</taxon>
        <taxon>Papilionoideae</taxon>
        <taxon>50 kb inversion clade</taxon>
        <taxon>NPAAA clade</taxon>
        <taxon>Hologalegina</taxon>
        <taxon>IRL clade</taxon>
        <taxon>Trifolieae</taxon>
        <taxon>Medicago</taxon>
    </lineage>
</organism>
<reference evidence="2" key="1">
    <citation type="journal article" date="2018" name="Nat. Plants">
        <title>Whole-genome landscape of Medicago truncatula symbiotic genes.</title>
        <authorList>
            <person name="Pecrix Y."/>
            <person name="Gamas P."/>
            <person name="Carrere S."/>
        </authorList>
    </citation>
    <scope>NUCLEOTIDE SEQUENCE</scope>
    <source>
        <tissue evidence="2">Leaves</tissue>
    </source>
</reference>